<keyword evidence="3" id="KW-1185">Reference proteome</keyword>
<dbReference type="Gene3D" id="3.30.200.20">
    <property type="entry name" value="Phosphorylase Kinase, domain 1"/>
    <property type="match status" value="1"/>
</dbReference>
<evidence type="ECO:0000259" key="1">
    <source>
        <dbReference type="Pfam" id="PF01636"/>
    </source>
</evidence>
<protein>
    <submittedName>
        <fullName evidence="2">Phosphotransferase</fullName>
    </submittedName>
</protein>
<feature type="domain" description="Aminoglycoside phosphotransferase" evidence="1">
    <location>
        <begin position="48"/>
        <end position="244"/>
    </location>
</feature>
<proteinExistence type="predicted"/>
<dbReference type="Proteomes" id="UP001354931">
    <property type="component" value="Unassembled WGS sequence"/>
</dbReference>
<dbReference type="Pfam" id="PF01636">
    <property type="entry name" value="APH"/>
    <property type="match status" value="1"/>
</dbReference>
<gene>
    <name evidence="2" type="ORF">OKJ99_36890</name>
</gene>
<dbReference type="RefSeq" id="WP_326022698.1">
    <property type="nucleotide sequence ID" value="NZ_JAOZYC010000184.1"/>
</dbReference>
<organism evidence="2 3">
    <name type="scientific">Streptomyces endophyticus</name>
    <dbReference type="NCBI Taxonomy" id="714166"/>
    <lineage>
        <taxon>Bacteria</taxon>
        <taxon>Bacillati</taxon>
        <taxon>Actinomycetota</taxon>
        <taxon>Actinomycetes</taxon>
        <taxon>Kitasatosporales</taxon>
        <taxon>Streptomycetaceae</taxon>
        <taxon>Streptomyces</taxon>
    </lineage>
</organism>
<dbReference type="InterPro" id="IPR002575">
    <property type="entry name" value="Aminoglycoside_PTrfase"/>
</dbReference>
<dbReference type="Gene3D" id="3.90.1200.10">
    <property type="match status" value="1"/>
</dbReference>
<dbReference type="EMBL" id="JAOZYC010000184">
    <property type="protein sequence ID" value="MEB8343081.1"/>
    <property type="molecule type" value="Genomic_DNA"/>
</dbReference>
<name>A0ABU6FJQ3_9ACTN</name>
<comment type="caution">
    <text evidence="2">The sequence shown here is derived from an EMBL/GenBank/DDBJ whole genome shotgun (WGS) entry which is preliminary data.</text>
</comment>
<evidence type="ECO:0000313" key="2">
    <source>
        <dbReference type="EMBL" id="MEB8343081.1"/>
    </source>
</evidence>
<dbReference type="SUPFAM" id="SSF56112">
    <property type="entry name" value="Protein kinase-like (PK-like)"/>
    <property type="match status" value="1"/>
</dbReference>
<reference evidence="2 3" key="1">
    <citation type="submission" date="2022-10" db="EMBL/GenBank/DDBJ databases">
        <authorList>
            <person name="Xie J."/>
            <person name="Shen N."/>
        </authorList>
    </citation>
    <scope>NUCLEOTIDE SEQUENCE [LARGE SCALE GENOMIC DNA]</scope>
    <source>
        <strain evidence="2 3">YIM65594</strain>
    </source>
</reference>
<sequence length="345" mass="37893">MERVRPWRSGLKPFGLDSVRRVRELEGPRSRLWRAELHGTPVMVKQLVDAPEAADRYAREVTSLRLAATVNPPVVPRLLDTDPDERVLVLEYVEHRHPGPDWRVDYAAALARLHAAGHTAADTETRALPVWSGPTGDDIEALLRLAAALGVPEPPGVGAELEGLVARLARTTNRALLHGDPCPGNDLHTADGVRFIDFEQASLGDGLVELAYLRIGFPTCWCSTSPAPEQLAEAEAAYRAAWREATGTEVRGDVTDACAGWMLRGDALVPRAERGTVDHLARVPDADWEWGTATARQRLTHRLGVVADRSGELPALGRLAVDLRTSMLTRWPKLRPLPWERPHGS</sequence>
<dbReference type="InterPro" id="IPR011009">
    <property type="entry name" value="Kinase-like_dom_sf"/>
</dbReference>
<accession>A0ABU6FJQ3</accession>
<evidence type="ECO:0000313" key="3">
    <source>
        <dbReference type="Proteomes" id="UP001354931"/>
    </source>
</evidence>